<dbReference type="Proteomes" id="UP000821865">
    <property type="component" value="Chromosome 1"/>
</dbReference>
<accession>A0ACB8E180</accession>
<name>A0ACB8E180_DERSI</name>
<proteinExistence type="predicted"/>
<organism evidence="1 2">
    <name type="scientific">Dermacentor silvarum</name>
    <name type="common">Tick</name>
    <dbReference type="NCBI Taxonomy" id="543639"/>
    <lineage>
        <taxon>Eukaryota</taxon>
        <taxon>Metazoa</taxon>
        <taxon>Ecdysozoa</taxon>
        <taxon>Arthropoda</taxon>
        <taxon>Chelicerata</taxon>
        <taxon>Arachnida</taxon>
        <taxon>Acari</taxon>
        <taxon>Parasitiformes</taxon>
        <taxon>Ixodida</taxon>
        <taxon>Ixodoidea</taxon>
        <taxon>Ixodidae</taxon>
        <taxon>Rhipicephalinae</taxon>
        <taxon>Dermacentor</taxon>
    </lineage>
</organism>
<evidence type="ECO:0000313" key="1">
    <source>
        <dbReference type="EMBL" id="KAH7980358.1"/>
    </source>
</evidence>
<reference evidence="1" key="1">
    <citation type="submission" date="2020-05" db="EMBL/GenBank/DDBJ databases">
        <title>Large-scale comparative analyses of tick genomes elucidate their genetic diversity and vector capacities.</title>
        <authorList>
            <person name="Jia N."/>
            <person name="Wang J."/>
            <person name="Shi W."/>
            <person name="Du L."/>
            <person name="Sun Y."/>
            <person name="Zhan W."/>
            <person name="Jiang J."/>
            <person name="Wang Q."/>
            <person name="Zhang B."/>
            <person name="Ji P."/>
            <person name="Sakyi L.B."/>
            <person name="Cui X."/>
            <person name="Yuan T."/>
            <person name="Jiang B."/>
            <person name="Yang W."/>
            <person name="Lam T.T.-Y."/>
            <person name="Chang Q."/>
            <person name="Ding S."/>
            <person name="Wang X."/>
            <person name="Zhu J."/>
            <person name="Ruan X."/>
            <person name="Zhao L."/>
            <person name="Wei J."/>
            <person name="Que T."/>
            <person name="Du C."/>
            <person name="Cheng J."/>
            <person name="Dai P."/>
            <person name="Han X."/>
            <person name="Huang E."/>
            <person name="Gao Y."/>
            <person name="Liu J."/>
            <person name="Shao H."/>
            <person name="Ye R."/>
            <person name="Li L."/>
            <person name="Wei W."/>
            <person name="Wang X."/>
            <person name="Wang C."/>
            <person name="Yang T."/>
            <person name="Huo Q."/>
            <person name="Li W."/>
            <person name="Guo W."/>
            <person name="Chen H."/>
            <person name="Zhou L."/>
            <person name="Ni X."/>
            <person name="Tian J."/>
            <person name="Zhou Y."/>
            <person name="Sheng Y."/>
            <person name="Liu T."/>
            <person name="Pan Y."/>
            <person name="Xia L."/>
            <person name="Li J."/>
            <person name="Zhao F."/>
            <person name="Cao W."/>
        </authorList>
    </citation>
    <scope>NUCLEOTIDE SEQUENCE</scope>
    <source>
        <strain evidence="1">Dsil-2018</strain>
    </source>
</reference>
<keyword evidence="2" id="KW-1185">Reference proteome</keyword>
<dbReference type="EMBL" id="CM023470">
    <property type="protein sequence ID" value="KAH7980358.1"/>
    <property type="molecule type" value="Genomic_DNA"/>
</dbReference>
<gene>
    <name evidence="1" type="ORF">HPB49_015305</name>
</gene>
<protein>
    <submittedName>
        <fullName evidence="1">Uncharacterized protein</fullName>
    </submittedName>
</protein>
<comment type="caution">
    <text evidence="1">The sequence shown here is derived from an EMBL/GenBank/DDBJ whole genome shotgun (WGS) entry which is preliminary data.</text>
</comment>
<sequence length="241" mass="27145">MEPSNAQVKRMAGIITENARKLTNDGKVGCIVDGILAVLLMKMGWDEDIALFAAKKEKSIRSALSLLTAAVFVDCSVCSVSFLESDLSQNKLKPCGHAACTNCLKTHFRSESFRGKLTCVECTEEIPQSINFALLKRIFEEDYASFDETLFRHGLEHDEELKYCPNKKCGVCLSVPRDLRKMHCPVCKTLACATCGSEWRKEHENRSCEDFKKWKSENDPNDPEFQSQDLIRKTAISKHSP</sequence>
<evidence type="ECO:0000313" key="2">
    <source>
        <dbReference type="Proteomes" id="UP000821865"/>
    </source>
</evidence>